<dbReference type="AlphaFoldDB" id="A0AA37BRR8"/>
<keyword evidence="3" id="KW-0808">Transferase</keyword>
<evidence type="ECO:0000313" key="10">
    <source>
        <dbReference type="Proteomes" id="UP000632195"/>
    </source>
</evidence>
<dbReference type="PANTHER" id="PTHR23342">
    <property type="entry name" value="N-ACETYLGLUTAMATE SYNTHASE"/>
    <property type="match status" value="1"/>
</dbReference>
<dbReference type="InterPro" id="IPR036393">
    <property type="entry name" value="AceGlu_kinase-like_sf"/>
</dbReference>
<dbReference type="GO" id="GO:0005737">
    <property type="term" value="C:cytoplasm"/>
    <property type="evidence" value="ECO:0007669"/>
    <property type="project" value="InterPro"/>
</dbReference>
<dbReference type="NCBIfam" id="TIGR00761">
    <property type="entry name" value="argB"/>
    <property type="match status" value="1"/>
</dbReference>
<evidence type="ECO:0000256" key="3">
    <source>
        <dbReference type="ARBA" id="ARBA00022679"/>
    </source>
</evidence>
<keyword evidence="10" id="KW-1185">Reference proteome</keyword>
<evidence type="ECO:0000256" key="1">
    <source>
        <dbReference type="ARBA" id="ARBA00022571"/>
    </source>
</evidence>
<dbReference type="Proteomes" id="UP000632195">
    <property type="component" value="Unassembled WGS sequence"/>
</dbReference>
<evidence type="ECO:0000256" key="4">
    <source>
        <dbReference type="ARBA" id="ARBA00022741"/>
    </source>
</evidence>
<dbReference type="SUPFAM" id="SSF53633">
    <property type="entry name" value="Carbamate kinase-like"/>
    <property type="match status" value="1"/>
</dbReference>
<sequence length="265" mass="28573">MIVVKLGGSLLSSEAWKQVVREAASMGTVILVHGGGHRVNSLGQRYGVEQKFVTSPEGYRSRYTDWETMEFFSMVMRGLVAMDILREMRACGRDAISLTGLDMGLIRGERKKRLVVLNERGRRMVIDGGFTGRPTHLRADVLTGIMSSGAVPVIAPIICGEENEPLNVDGDRLAAFIASRMRADALVLLTNVPGVVLDGQVLNKIDRSNYDAVLQRVGNGMDKKLMAAREAVEGGARLAVIAQGSSENAISRAISGASGTVVTWT</sequence>
<dbReference type="Pfam" id="PF00696">
    <property type="entry name" value="AA_kinase"/>
    <property type="match status" value="1"/>
</dbReference>
<dbReference type="Gene3D" id="3.40.1160.10">
    <property type="entry name" value="Acetylglutamate kinase-like"/>
    <property type="match status" value="1"/>
</dbReference>
<keyword evidence="1" id="KW-0055">Arginine biosynthesis</keyword>
<evidence type="ECO:0000313" key="9">
    <source>
        <dbReference type="EMBL" id="GGM75842.1"/>
    </source>
</evidence>
<evidence type="ECO:0000256" key="7">
    <source>
        <dbReference type="ARBA" id="ARBA00029440"/>
    </source>
</evidence>
<reference evidence="9" key="2">
    <citation type="submission" date="2022-09" db="EMBL/GenBank/DDBJ databases">
        <authorList>
            <person name="Sun Q."/>
            <person name="Ohkuma M."/>
        </authorList>
    </citation>
    <scope>NUCLEOTIDE SEQUENCE</scope>
    <source>
        <strain evidence="9">JCM 13583</strain>
    </source>
</reference>
<dbReference type="GO" id="GO:0003991">
    <property type="term" value="F:acetylglutamate kinase activity"/>
    <property type="evidence" value="ECO:0007669"/>
    <property type="project" value="TreeGrafter"/>
</dbReference>
<evidence type="ECO:0000256" key="6">
    <source>
        <dbReference type="ARBA" id="ARBA00022840"/>
    </source>
</evidence>
<dbReference type="GO" id="GO:0006526">
    <property type="term" value="P:L-arginine biosynthetic process"/>
    <property type="evidence" value="ECO:0007669"/>
    <property type="project" value="UniProtKB-KW"/>
</dbReference>
<dbReference type="InterPro" id="IPR004662">
    <property type="entry name" value="AcgluKinase_fam"/>
</dbReference>
<comment type="pathway">
    <text evidence="7">Amino-acid biosynthesis.</text>
</comment>
<evidence type="ECO:0000256" key="2">
    <source>
        <dbReference type="ARBA" id="ARBA00022605"/>
    </source>
</evidence>
<evidence type="ECO:0000256" key="5">
    <source>
        <dbReference type="ARBA" id="ARBA00022777"/>
    </source>
</evidence>
<dbReference type="PIRSF" id="PIRSF000728">
    <property type="entry name" value="NAGK"/>
    <property type="match status" value="1"/>
</dbReference>
<dbReference type="EMBL" id="BMNY01000002">
    <property type="protein sequence ID" value="GGM75842.1"/>
    <property type="molecule type" value="Genomic_DNA"/>
</dbReference>
<dbReference type="NCBIfam" id="NF010662">
    <property type="entry name" value="PRK14058.1-4"/>
    <property type="match status" value="1"/>
</dbReference>
<keyword evidence="6" id="KW-0067">ATP-binding</keyword>
<dbReference type="InterPro" id="IPR001048">
    <property type="entry name" value="Asp/Glu/Uridylate_kinase"/>
</dbReference>
<reference evidence="9" key="1">
    <citation type="journal article" date="2014" name="Int. J. Syst. Evol. Microbiol.">
        <title>Complete genome sequence of Corynebacterium casei LMG S-19264T (=DSM 44701T), isolated from a smear-ripened cheese.</title>
        <authorList>
            <consortium name="US DOE Joint Genome Institute (JGI-PGF)"/>
            <person name="Walter F."/>
            <person name="Albersmeier A."/>
            <person name="Kalinowski J."/>
            <person name="Ruckert C."/>
        </authorList>
    </citation>
    <scope>NUCLEOTIDE SEQUENCE</scope>
    <source>
        <strain evidence="9">JCM 13583</strain>
    </source>
</reference>
<name>A0AA37BRR8_9ARCH</name>
<dbReference type="GO" id="GO:0005524">
    <property type="term" value="F:ATP binding"/>
    <property type="evidence" value="ECO:0007669"/>
    <property type="project" value="UniProtKB-KW"/>
</dbReference>
<dbReference type="RefSeq" id="WP_188681335.1">
    <property type="nucleotide sequence ID" value="NZ_BMNY01000002.1"/>
</dbReference>
<keyword evidence="5 9" id="KW-0418">Kinase</keyword>
<organism evidence="9 10">
    <name type="scientific">Thermogymnomonas acidicola</name>
    <dbReference type="NCBI Taxonomy" id="399579"/>
    <lineage>
        <taxon>Archaea</taxon>
        <taxon>Methanobacteriati</taxon>
        <taxon>Thermoplasmatota</taxon>
        <taxon>Thermoplasmata</taxon>
        <taxon>Thermoplasmatales</taxon>
        <taxon>Thermogymnomonas</taxon>
    </lineage>
</organism>
<protein>
    <submittedName>
        <fullName evidence="9">Acetylaminoadipate kinase</fullName>
    </submittedName>
</protein>
<proteinExistence type="predicted"/>
<accession>A0AA37BRR8</accession>
<feature type="domain" description="Aspartate/glutamate/uridylate kinase" evidence="8">
    <location>
        <begin position="1"/>
        <end position="241"/>
    </location>
</feature>
<keyword evidence="4" id="KW-0547">Nucleotide-binding</keyword>
<gene>
    <name evidence="9" type="ORF">GCM10007108_12190</name>
</gene>
<comment type="caution">
    <text evidence="9">The sequence shown here is derived from an EMBL/GenBank/DDBJ whole genome shotgun (WGS) entry which is preliminary data.</text>
</comment>
<evidence type="ECO:0000259" key="8">
    <source>
        <dbReference type="Pfam" id="PF00696"/>
    </source>
</evidence>
<dbReference type="PANTHER" id="PTHR23342:SF0">
    <property type="entry name" value="N-ACETYLGLUTAMATE SYNTHASE, MITOCHONDRIAL"/>
    <property type="match status" value="1"/>
</dbReference>
<keyword evidence="2" id="KW-0028">Amino-acid biosynthesis</keyword>